<dbReference type="RefSeq" id="WP_377421869.1">
    <property type="nucleotide sequence ID" value="NZ_JBHSPR010000010.1"/>
</dbReference>
<keyword evidence="3" id="KW-1185">Reference proteome</keyword>
<reference evidence="3" key="1">
    <citation type="journal article" date="2019" name="Int. J. Syst. Evol. Microbiol.">
        <title>The Global Catalogue of Microorganisms (GCM) 10K type strain sequencing project: providing services to taxonomists for standard genome sequencing and annotation.</title>
        <authorList>
            <consortium name="The Broad Institute Genomics Platform"/>
            <consortium name="The Broad Institute Genome Sequencing Center for Infectious Disease"/>
            <person name="Wu L."/>
            <person name="Ma J."/>
        </authorList>
    </citation>
    <scope>NUCLEOTIDE SEQUENCE [LARGE SCALE GENOMIC DNA]</scope>
    <source>
        <strain evidence="3">ZS-35-S2</strain>
    </source>
</reference>
<gene>
    <name evidence="2" type="ORF">ACFP2T_15185</name>
</gene>
<name>A0ABW1K751_9ACTN</name>
<comment type="caution">
    <text evidence="2">The sequence shown here is derived from an EMBL/GenBank/DDBJ whole genome shotgun (WGS) entry which is preliminary data.</text>
</comment>
<dbReference type="EMBL" id="JBHSPR010000010">
    <property type="protein sequence ID" value="MFC6017545.1"/>
    <property type="molecule type" value="Genomic_DNA"/>
</dbReference>
<proteinExistence type="predicted"/>
<feature type="domain" description="SnoaL-like" evidence="1">
    <location>
        <begin position="33"/>
        <end position="155"/>
    </location>
</feature>
<evidence type="ECO:0000313" key="2">
    <source>
        <dbReference type="EMBL" id="MFC6017545.1"/>
    </source>
</evidence>
<dbReference type="SUPFAM" id="SSF54427">
    <property type="entry name" value="NTF2-like"/>
    <property type="match status" value="1"/>
</dbReference>
<dbReference type="Pfam" id="PF13474">
    <property type="entry name" value="SnoaL_3"/>
    <property type="match status" value="1"/>
</dbReference>
<dbReference type="InterPro" id="IPR037401">
    <property type="entry name" value="SnoaL-like"/>
</dbReference>
<dbReference type="Proteomes" id="UP001596203">
    <property type="component" value="Unassembled WGS sequence"/>
</dbReference>
<protein>
    <submittedName>
        <fullName evidence="2">YybH family protein</fullName>
    </submittedName>
</protein>
<sequence length="169" mass="18651">MSSPLSLTKDVETGRPGFDVPAKRKVEPVMNEIREVIERKAALLETGDVKAVLSHYADTFVEYSLAPPLRQPGDGRDPAVLAAWVATFQAPPRREVTQLEITADGDVAFATSIDCLSATPRGSNESFSLWFRVTLGLRRIDGRWLVTHEHESVPFEMDGSFRASVTLLP</sequence>
<dbReference type="Gene3D" id="3.10.450.50">
    <property type="match status" value="1"/>
</dbReference>
<accession>A0ABW1K751</accession>
<evidence type="ECO:0000313" key="3">
    <source>
        <dbReference type="Proteomes" id="UP001596203"/>
    </source>
</evidence>
<dbReference type="InterPro" id="IPR032710">
    <property type="entry name" value="NTF2-like_dom_sf"/>
</dbReference>
<organism evidence="2 3">
    <name type="scientific">Plantactinospora solaniradicis</name>
    <dbReference type="NCBI Taxonomy" id="1723736"/>
    <lineage>
        <taxon>Bacteria</taxon>
        <taxon>Bacillati</taxon>
        <taxon>Actinomycetota</taxon>
        <taxon>Actinomycetes</taxon>
        <taxon>Micromonosporales</taxon>
        <taxon>Micromonosporaceae</taxon>
        <taxon>Plantactinospora</taxon>
    </lineage>
</organism>
<evidence type="ECO:0000259" key="1">
    <source>
        <dbReference type="Pfam" id="PF13474"/>
    </source>
</evidence>